<evidence type="ECO:0000256" key="22">
    <source>
        <dbReference type="ARBA" id="ARBA00051914"/>
    </source>
</evidence>
<comment type="catalytic activity">
    <reaction evidence="22">
        <text>N-docosanoyl-taurine + H2O = docosanoate + taurine</text>
        <dbReference type="Rhea" id="RHEA:63156"/>
        <dbReference type="ChEBI" id="CHEBI:15377"/>
        <dbReference type="ChEBI" id="CHEBI:23858"/>
        <dbReference type="ChEBI" id="CHEBI:146196"/>
        <dbReference type="ChEBI" id="CHEBI:507393"/>
    </reaction>
    <physiologicalReaction direction="left-to-right" evidence="22">
        <dbReference type="Rhea" id="RHEA:63157"/>
    </physiologicalReaction>
</comment>
<evidence type="ECO:0000256" key="4">
    <source>
        <dbReference type="ARBA" id="ARBA00022553"/>
    </source>
</evidence>
<dbReference type="Gene3D" id="3.90.1300.10">
    <property type="entry name" value="Amidase signature (AS) domain"/>
    <property type="match status" value="1"/>
</dbReference>
<evidence type="ECO:0000259" key="40">
    <source>
        <dbReference type="Pfam" id="PF01425"/>
    </source>
</evidence>
<organism evidence="41 42">
    <name type="scientific">Spizaetus tyrannus</name>
    <name type="common">black hawk-eagle</name>
    <dbReference type="NCBI Taxonomy" id="252798"/>
    <lineage>
        <taxon>Eukaryota</taxon>
        <taxon>Metazoa</taxon>
        <taxon>Chordata</taxon>
        <taxon>Craniata</taxon>
        <taxon>Vertebrata</taxon>
        <taxon>Euteleostomi</taxon>
        <taxon>Archelosauria</taxon>
        <taxon>Archosauria</taxon>
        <taxon>Dinosauria</taxon>
        <taxon>Saurischia</taxon>
        <taxon>Theropoda</taxon>
        <taxon>Coelurosauria</taxon>
        <taxon>Aves</taxon>
        <taxon>Neognathae</taxon>
        <taxon>Neoaves</taxon>
        <taxon>Telluraves</taxon>
        <taxon>Accipitrimorphae</taxon>
        <taxon>Accipitriformes</taxon>
        <taxon>Accipitridae</taxon>
        <taxon>Accipitrinae</taxon>
        <taxon>Spizaetus</taxon>
    </lineage>
</organism>
<comment type="catalytic activity">
    <reaction evidence="14">
        <text>1-O-methyl-(5Z,8Z,11Z,14Z)-eicosatetraenoate + H2O = methanol + (5Z,8Z,11Z,14Z)-eicosatetraenoate + H(+)</text>
        <dbReference type="Rhea" id="RHEA:63052"/>
        <dbReference type="ChEBI" id="CHEBI:15377"/>
        <dbReference type="ChEBI" id="CHEBI:15378"/>
        <dbReference type="ChEBI" id="CHEBI:17790"/>
        <dbReference type="ChEBI" id="CHEBI:32395"/>
        <dbReference type="ChEBI" id="CHEBI:78033"/>
    </reaction>
    <physiologicalReaction direction="left-to-right" evidence="14">
        <dbReference type="Rhea" id="RHEA:63053"/>
    </physiologicalReaction>
</comment>
<comment type="catalytic activity">
    <reaction evidence="31">
        <text>(11Z,14Z,17Z)-eicosatrienamide + H2O = (11Z,14Z,17Z)-eicosatrienoate + NH4(+)</text>
        <dbReference type="Rhea" id="RHEA:63000"/>
        <dbReference type="ChEBI" id="CHEBI:15377"/>
        <dbReference type="ChEBI" id="CHEBI:28938"/>
        <dbReference type="ChEBI" id="CHEBI:77223"/>
        <dbReference type="ChEBI" id="CHEBI:146164"/>
    </reaction>
    <physiologicalReaction direction="left-to-right" evidence="31">
        <dbReference type="Rhea" id="RHEA:63001"/>
    </physiologicalReaction>
</comment>
<evidence type="ECO:0000256" key="36">
    <source>
        <dbReference type="ARBA" id="ARBA00077157"/>
    </source>
</evidence>
<dbReference type="InterPro" id="IPR020556">
    <property type="entry name" value="Amidase_CS"/>
</dbReference>
<evidence type="ECO:0000256" key="12">
    <source>
        <dbReference type="ARBA" id="ARBA00050294"/>
    </source>
</evidence>
<keyword evidence="7" id="KW-0443">Lipid metabolism</keyword>
<dbReference type="AlphaFoldDB" id="A0A7L0BVF6"/>
<comment type="catalytic activity">
    <reaction evidence="27">
        <text>(6Z)-octadecenamide + H2O = (6Z)-octadecenoate + NH4(+)</text>
        <dbReference type="Rhea" id="RHEA:63008"/>
        <dbReference type="ChEBI" id="CHEBI:15377"/>
        <dbReference type="ChEBI" id="CHEBI:28938"/>
        <dbReference type="ChEBI" id="CHEBI:32375"/>
        <dbReference type="ChEBI" id="CHEBI:146168"/>
    </reaction>
    <physiologicalReaction direction="left-to-right" evidence="27">
        <dbReference type="Rhea" id="RHEA:63009"/>
    </physiologicalReaction>
</comment>
<evidence type="ECO:0000256" key="33">
    <source>
        <dbReference type="ARBA" id="ARBA00052906"/>
    </source>
</evidence>
<evidence type="ECO:0000256" key="11">
    <source>
        <dbReference type="ARBA" id="ARBA00048606"/>
    </source>
</evidence>
<dbReference type="PROSITE" id="PS00571">
    <property type="entry name" value="AMIDASES"/>
    <property type="match status" value="1"/>
</dbReference>
<comment type="catalytic activity">
    <reaction evidence="17">
        <text>(5Z,8Z,11Z,14Z)-eicosatetraenamide + H2O = (5Z,8Z,11Z,14Z)-eicosatetraenoate + NH4(+)</text>
        <dbReference type="Rhea" id="RHEA:63016"/>
        <dbReference type="ChEBI" id="CHEBI:15377"/>
        <dbReference type="ChEBI" id="CHEBI:28938"/>
        <dbReference type="ChEBI" id="CHEBI:32395"/>
        <dbReference type="ChEBI" id="CHEBI:137830"/>
    </reaction>
    <physiologicalReaction direction="left-to-right" evidence="17">
        <dbReference type="Rhea" id="RHEA:63017"/>
    </physiologicalReaction>
</comment>
<evidence type="ECO:0000256" key="31">
    <source>
        <dbReference type="ARBA" id="ARBA00052818"/>
    </source>
</evidence>
<comment type="catalytic activity">
    <reaction evidence="20">
        <text>N-octadecanoyl ethanolamine + H2O = octadecanoate + ethanolamine</text>
        <dbReference type="Rhea" id="RHEA:63124"/>
        <dbReference type="ChEBI" id="CHEBI:15377"/>
        <dbReference type="ChEBI" id="CHEBI:25629"/>
        <dbReference type="ChEBI" id="CHEBI:57603"/>
        <dbReference type="ChEBI" id="CHEBI:85299"/>
    </reaction>
    <physiologicalReaction direction="left-to-right" evidence="20">
        <dbReference type="Rhea" id="RHEA:63125"/>
    </physiologicalReaction>
</comment>
<evidence type="ECO:0000256" key="6">
    <source>
        <dbReference type="ARBA" id="ARBA00022963"/>
    </source>
</evidence>
<evidence type="ECO:0000256" key="27">
    <source>
        <dbReference type="ARBA" id="ARBA00052512"/>
    </source>
</evidence>
<evidence type="ECO:0000256" key="23">
    <source>
        <dbReference type="ARBA" id="ARBA00052289"/>
    </source>
</evidence>
<dbReference type="GO" id="GO:0004040">
    <property type="term" value="F:amidase activity"/>
    <property type="evidence" value="ECO:0007669"/>
    <property type="project" value="TreeGrafter"/>
</dbReference>
<feature type="active site" description="Charge relay system" evidence="38">
    <location>
        <position position="134"/>
    </location>
</feature>
<comment type="similarity">
    <text evidence="2">Belongs to the amidase family.</text>
</comment>
<dbReference type="Proteomes" id="UP000519115">
    <property type="component" value="Unassembled WGS sequence"/>
</dbReference>
<evidence type="ECO:0000256" key="2">
    <source>
        <dbReference type="ARBA" id="ARBA00009199"/>
    </source>
</evidence>
<evidence type="ECO:0000256" key="38">
    <source>
        <dbReference type="PIRSR" id="PIRSR001221-1"/>
    </source>
</evidence>
<comment type="catalytic activity">
    <reaction evidence="26">
        <text>N-docosanoyl-ethanolamine + H2O = docosanoate + ethanolamine</text>
        <dbReference type="Rhea" id="RHEA:63128"/>
        <dbReference type="ChEBI" id="CHEBI:15377"/>
        <dbReference type="ChEBI" id="CHEBI:23858"/>
        <dbReference type="ChEBI" id="CHEBI:57603"/>
        <dbReference type="ChEBI" id="CHEBI:146186"/>
    </reaction>
    <physiologicalReaction direction="left-to-right" evidence="26">
        <dbReference type="Rhea" id="RHEA:63129"/>
    </physiologicalReaction>
</comment>
<dbReference type="GO" id="GO:0017064">
    <property type="term" value="F:fatty acid amide hydrolase activity"/>
    <property type="evidence" value="ECO:0007669"/>
    <property type="project" value="UniProtKB-EC"/>
</dbReference>
<evidence type="ECO:0000256" key="14">
    <source>
        <dbReference type="ARBA" id="ARBA00050481"/>
    </source>
</evidence>
<evidence type="ECO:0000256" key="9">
    <source>
        <dbReference type="ARBA" id="ARBA00047476"/>
    </source>
</evidence>
<feature type="binding site" evidence="39">
    <location>
        <position position="209"/>
    </location>
    <ligand>
        <name>substrate</name>
    </ligand>
</feature>
<evidence type="ECO:0000256" key="39">
    <source>
        <dbReference type="PIRSR" id="PIRSR001221-2"/>
    </source>
</evidence>
<comment type="catalytic activity">
    <reaction evidence="32">
        <text>(8Z,11Z,14Z)-eicosatrienamide + H2O = (8Z,11Z,14Z)-eicosatrienoate + NH4(+)</text>
        <dbReference type="Rhea" id="RHEA:62996"/>
        <dbReference type="ChEBI" id="CHEBI:15377"/>
        <dbReference type="ChEBI" id="CHEBI:28938"/>
        <dbReference type="ChEBI" id="CHEBI:71589"/>
        <dbReference type="ChEBI" id="CHEBI:146163"/>
    </reaction>
    <physiologicalReaction direction="left-to-right" evidence="32">
        <dbReference type="Rhea" id="RHEA:62997"/>
    </physiologicalReaction>
</comment>
<dbReference type="InterPro" id="IPR023631">
    <property type="entry name" value="Amidase_dom"/>
</dbReference>
<comment type="catalytic activity">
    <reaction evidence="16">
        <text>N-(15Z-tetracosenoyl)-ethanolamine + H2O = (15Z)-tetracosenoate + ethanolamine</text>
        <dbReference type="Rhea" id="RHEA:63144"/>
        <dbReference type="ChEBI" id="CHEBI:15377"/>
        <dbReference type="ChEBI" id="CHEBI:32392"/>
        <dbReference type="ChEBI" id="CHEBI:57603"/>
        <dbReference type="ChEBI" id="CHEBI:146187"/>
    </reaction>
    <physiologicalReaction direction="left-to-right" evidence="16">
        <dbReference type="Rhea" id="RHEA:63145"/>
    </physiologicalReaction>
</comment>
<evidence type="ECO:0000256" key="10">
    <source>
        <dbReference type="ARBA" id="ARBA00048052"/>
    </source>
</evidence>
<feature type="active site" description="Acyl-ester intermediate" evidence="38">
    <location>
        <position position="233"/>
    </location>
</feature>
<feature type="active site" description="Charge relay system" evidence="38">
    <location>
        <position position="209"/>
    </location>
</feature>
<dbReference type="InterPro" id="IPR036928">
    <property type="entry name" value="AS_sf"/>
</dbReference>
<evidence type="ECO:0000256" key="29">
    <source>
        <dbReference type="ARBA" id="ARBA00052634"/>
    </source>
</evidence>
<evidence type="ECO:0000256" key="21">
    <source>
        <dbReference type="ARBA" id="ARBA00051492"/>
    </source>
</evidence>
<comment type="catalytic activity">
    <reaction evidence="11">
        <text>N-(5Z,8Z,11Z,14Z-eicosatetraenoyl)-ethanolamine + H2O = ethanolamine + (5Z,8Z,11Z,14Z)-eicosatetraenoate</text>
        <dbReference type="Rhea" id="RHEA:26136"/>
        <dbReference type="ChEBI" id="CHEBI:2700"/>
        <dbReference type="ChEBI" id="CHEBI:15377"/>
        <dbReference type="ChEBI" id="CHEBI:32395"/>
        <dbReference type="ChEBI" id="CHEBI:57603"/>
        <dbReference type="EC" id="3.5.1.99"/>
    </reaction>
    <physiologicalReaction direction="left-to-right" evidence="11">
        <dbReference type="Rhea" id="RHEA:26137"/>
    </physiologicalReaction>
</comment>
<dbReference type="Pfam" id="PF01425">
    <property type="entry name" value="Amidase"/>
    <property type="match status" value="1"/>
</dbReference>
<evidence type="ECO:0000256" key="13">
    <source>
        <dbReference type="ARBA" id="ARBA00050403"/>
    </source>
</evidence>
<comment type="catalytic activity">
    <reaction evidence="28">
        <text>N-(15Z-tetracosenoyl)-taurine + H2O = (15Z)-tetracosenoate + taurine</text>
        <dbReference type="Rhea" id="RHEA:63160"/>
        <dbReference type="ChEBI" id="CHEBI:15377"/>
        <dbReference type="ChEBI" id="CHEBI:32392"/>
        <dbReference type="ChEBI" id="CHEBI:146198"/>
        <dbReference type="ChEBI" id="CHEBI:507393"/>
    </reaction>
    <physiologicalReaction direction="left-to-right" evidence="28">
        <dbReference type="Rhea" id="RHEA:63161"/>
    </physiologicalReaction>
</comment>
<keyword evidence="6" id="KW-0442">Lipid degradation</keyword>
<evidence type="ECO:0000256" key="8">
    <source>
        <dbReference type="ARBA" id="ARBA00047450"/>
    </source>
</evidence>
<comment type="catalytic activity">
    <reaction evidence="25">
        <text>(9Z,12Z)-octadecadienamide + H2O = (9Z,12Z)-octadecadienoate + NH4(+)</text>
        <dbReference type="Rhea" id="RHEA:63020"/>
        <dbReference type="ChEBI" id="CHEBI:15377"/>
        <dbReference type="ChEBI" id="CHEBI:28938"/>
        <dbReference type="ChEBI" id="CHEBI:30245"/>
        <dbReference type="ChEBI" id="CHEBI:82984"/>
    </reaction>
    <physiologicalReaction direction="left-to-right" evidence="25">
        <dbReference type="Rhea" id="RHEA:63021"/>
    </physiologicalReaction>
</comment>
<feature type="binding site" evidence="39">
    <location>
        <position position="183"/>
    </location>
    <ligand>
        <name>substrate</name>
    </ligand>
</feature>
<comment type="catalytic activity">
    <reaction evidence="19">
        <text>N-(9Z-hexadecenoyl) ethanolamine + H2O = (9Z)-hexadecenoate + ethanolamine</text>
        <dbReference type="Rhea" id="RHEA:35563"/>
        <dbReference type="ChEBI" id="CHEBI:15377"/>
        <dbReference type="ChEBI" id="CHEBI:32372"/>
        <dbReference type="ChEBI" id="CHEBI:57603"/>
        <dbReference type="ChEBI" id="CHEBI:71465"/>
    </reaction>
    <physiologicalReaction direction="left-to-right" evidence="19">
        <dbReference type="Rhea" id="RHEA:35564"/>
    </physiologicalReaction>
</comment>
<dbReference type="GO" id="GO:0009062">
    <property type="term" value="P:fatty acid catabolic process"/>
    <property type="evidence" value="ECO:0007669"/>
    <property type="project" value="TreeGrafter"/>
</dbReference>
<comment type="catalytic activity">
    <reaction evidence="29">
        <text>N-tricosanoyl-taurine + H2O = tricosanoate + taurine</text>
        <dbReference type="Rhea" id="RHEA:63164"/>
        <dbReference type="ChEBI" id="CHEBI:15377"/>
        <dbReference type="ChEBI" id="CHEBI:79007"/>
        <dbReference type="ChEBI" id="CHEBI:146197"/>
        <dbReference type="ChEBI" id="CHEBI:507393"/>
    </reaction>
    <physiologicalReaction direction="left-to-right" evidence="29">
        <dbReference type="Rhea" id="RHEA:63165"/>
    </physiologicalReaction>
</comment>
<comment type="catalytic activity">
    <reaction evidence="8">
        <text>(9Z)-octadecenoate + glycine = N-(9Z-octadecenoyl)glycine + H2O</text>
        <dbReference type="Rhea" id="RHEA:51316"/>
        <dbReference type="ChEBI" id="CHEBI:15377"/>
        <dbReference type="ChEBI" id="CHEBI:30823"/>
        <dbReference type="ChEBI" id="CHEBI:57305"/>
        <dbReference type="ChEBI" id="CHEBI:133992"/>
    </reaction>
    <physiologicalReaction direction="right-to-left" evidence="8">
        <dbReference type="Rhea" id="RHEA:51318"/>
    </physiologicalReaction>
</comment>
<feature type="non-terminal residue" evidence="41">
    <location>
        <position position="1"/>
    </location>
</feature>
<evidence type="ECO:0000256" key="16">
    <source>
        <dbReference type="ARBA" id="ARBA00050992"/>
    </source>
</evidence>
<evidence type="ECO:0000256" key="20">
    <source>
        <dbReference type="ARBA" id="ARBA00051454"/>
    </source>
</evidence>
<evidence type="ECO:0000256" key="30">
    <source>
        <dbReference type="ARBA" id="ARBA00052709"/>
    </source>
</evidence>
<comment type="catalytic activity">
    <reaction evidence="15">
        <text>tetradecamide + H2O = tetradecanoate + NH4(+)</text>
        <dbReference type="Rhea" id="RHEA:62992"/>
        <dbReference type="ChEBI" id="CHEBI:15377"/>
        <dbReference type="ChEBI" id="CHEBI:28938"/>
        <dbReference type="ChEBI" id="CHEBI:30807"/>
        <dbReference type="ChEBI" id="CHEBI:137125"/>
    </reaction>
    <physiologicalReaction direction="left-to-right" evidence="15">
        <dbReference type="Rhea" id="RHEA:62993"/>
    </physiologicalReaction>
</comment>
<keyword evidence="42" id="KW-1185">Reference proteome</keyword>
<protein>
    <recommendedName>
        <fullName evidence="34">Fatty-acid amide hydrolase 1</fullName>
        <ecNumber evidence="3">3.5.1.99</ecNumber>
    </recommendedName>
    <alternativeName>
        <fullName evidence="37">Anandamide amidohydrolase 1</fullName>
    </alternativeName>
    <alternativeName>
        <fullName evidence="35">Fatty acid ester hydrolase</fullName>
    </alternativeName>
    <alternativeName>
        <fullName evidence="36">Oleamide hydrolase 1</fullName>
    </alternativeName>
</protein>
<evidence type="ECO:0000256" key="15">
    <source>
        <dbReference type="ARBA" id="ARBA00050766"/>
    </source>
</evidence>
<dbReference type="InterPro" id="IPR052096">
    <property type="entry name" value="Endocannabinoid_amidase"/>
</dbReference>
<evidence type="ECO:0000256" key="17">
    <source>
        <dbReference type="ARBA" id="ARBA00051200"/>
    </source>
</evidence>
<dbReference type="EC" id="3.5.1.99" evidence="3"/>
<evidence type="ECO:0000256" key="35">
    <source>
        <dbReference type="ARBA" id="ARBA00077111"/>
    </source>
</evidence>
<comment type="catalytic activity">
    <reaction evidence="9">
        <text>2-(5Z,8Z,11Z,14Z-eicosatetraenoyl)-glycerol + H2O = glycerol + (5Z,8Z,11Z,14Z)-eicosatetraenoate + H(+)</text>
        <dbReference type="Rhea" id="RHEA:26132"/>
        <dbReference type="ChEBI" id="CHEBI:15377"/>
        <dbReference type="ChEBI" id="CHEBI:15378"/>
        <dbReference type="ChEBI" id="CHEBI:17754"/>
        <dbReference type="ChEBI" id="CHEBI:32395"/>
        <dbReference type="ChEBI" id="CHEBI:52392"/>
    </reaction>
    <physiologicalReaction direction="left-to-right" evidence="9">
        <dbReference type="Rhea" id="RHEA:26133"/>
    </physiologicalReaction>
</comment>
<dbReference type="PANTHER" id="PTHR45847:SF12">
    <property type="entry name" value="AMIDASE DOMAIN-CONTAINING PROTEIN"/>
    <property type="match status" value="1"/>
</dbReference>
<comment type="catalytic activity">
    <reaction evidence="13">
        <text>(11Z,14Z)-eicosadienamide + H2O = (11Z,14Z)-eicosadienoate + NH4(+)</text>
        <dbReference type="Rhea" id="RHEA:63004"/>
        <dbReference type="ChEBI" id="CHEBI:15377"/>
        <dbReference type="ChEBI" id="CHEBI:28938"/>
        <dbReference type="ChEBI" id="CHEBI:77220"/>
        <dbReference type="ChEBI" id="CHEBI:146165"/>
    </reaction>
    <physiologicalReaction direction="left-to-right" evidence="13">
        <dbReference type="Rhea" id="RHEA:63005"/>
    </physiologicalReaction>
</comment>
<evidence type="ECO:0000256" key="32">
    <source>
        <dbReference type="ARBA" id="ARBA00052857"/>
    </source>
</evidence>
<feature type="binding site" evidence="39">
    <location>
        <begin position="230"/>
        <end position="233"/>
    </location>
    <ligand>
        <name>substrate</name>
    </ligand>
</feature>
<evidence type="ECO:0000313" key="41">
    <source>
        <dbReference type="EMBL" id="NXJ51014.1"/>
    </source>
</evidence>
<proteinExistence type="inferred from homology"/>
<dbReference type="EMBL" id="VXAF01000312">
    <property type="protein sequence ID" value="NXJ51014.1"/>
    <property type="molecule type" value="Genomic_DNA"/>
</dbReference>
<comment type="catalytic activity">
    <reaction evidence="1">
        <text>(9Z)-octadecenamide + H2O = (9Z)-octadecenoate + NH4(+)</text>
        <dbReference type="Rhea" id="RHEA:26506"/>
        <dbReference type="ChEBI" id="CHEBI:15377"/>
        <dbReference type="ChEBI" id="CHEBI:28938"/>
        <dbReference type="ChEBI" id="CHEBI:30823"/>
        <dbReference type="ChEBI" id="CHEBI:116314"/>
        <dbReference type="EC" id="3.5.1.99"/>
    </reaction>
    <physiologicalReaction direction="left-to-right" evidence="1">
        <dbReference type="Rhea" id="RHEA:26507"/>
    </physiologicalReaction>
</comment>
<evidence type="ECO:0000256" key="24">
    <source>
        <dbReference type="ARBA" id="ARBA00052337"/>
    </source>
</evidence>
<evidence type="ECO:0000256" key="28">
    <source>
        <dbReference type="ARBA" id="ARBA00052514"/>
    </source>
</evidence>
<feature type="domain" description="Amidase" evidence="40">
    <location>
        <begin position="85"/>
        <end position="570"/>
    </location>
</feature>
<reference evidence="41 42" key="1">
    <citation type="submission" date="2019-09" db="EMBL/GenBank/DDBJ databases">
        <title>Bird 10,000 Genomes (B10K) Project - Family phase.</title>
        <authorList>
            <person name="Zhang G."/>
        </authorList>
    </citation>
    <scope>NUCLEOTIDE SEQUENCE [LARGE SCALE GENOMIC DNA]</scope>
    <source>
        <strain evidence="41">B10K-DU-007-42</strain>
        <tissue evidence="41">Muscle</tissue>
    </source>
</reference>
<comment type="catalytic activity">
    <reaction evidence="12">
        <text>N-(5Z,8Z,11Z,14Z-eicosatetraenoyl)-L-serine + H2O = (5Z,8Z,11Z,14Z)-eicosatetraenoate + L-serine</text>
        <dbReference type="Rhea" id="RHEA:64116"/>
        <dbReference type="ChEBI" id="CHEBI:15377"/>
        <dbReference type="ChEBI" id="CHEBI:32395"/>
        <dbReference type="ChEBI" id="CHEBI:33384"/>
        <dbReference type="ChEBI" id="CHEBI:149697"/>
    </reaction>
    <physiologicalReaction direction="left-to-right" evidence="12">
        <dbReference type="Rhea" id="RHEA:64117"/>
    </physiologicalReaction>
</comment>
<name>A0A7L0BVF6_9AVES</name>
<comment type="catalytic activity">
    <reaction evidence="24">
        <text>(9Z,12Z,15Z)-octadecatrienamide + H2O = (9Z,12Z,15Z)-octadecatrienoate + NH4(+)</text>
        <dbReference type="Rhea" id="RHEA:62976"/>
        <dbReference type="ChEBI" id="CHEBI:15377"/>
        <dbReference type="ChEBI" id="CHEBI:28938"/>
        <dbReference type="ChEBI" id="CHEBI:32387"/>
        <dbReference type="ChEBI" id="CHEBI:142684"/>
    </reaction>
    <physiologicalReaction direction="left-to-right" evidence="24">
        <dbReference type="Rhea" id="RHEA:62977"/>
    </physiologicalReaction>
</comment>
<comment type="catalytic activity">
    <reaction evidence="30">
        <text>N-(5Z,8Z,11Z,14Z)-eicosatetraenoyl-glycine + H2O = (5Z,8Z,11Z,14Z)-eicosatetraenoate + glycine</text>
        <dbReference type="Rhea" id="RHEA:64108"/>
        <dbReference type="ChEBI" id="CHEBI:15377"/>
        <dbReference type="ChEBI" id="CHEBI:32395"/>
        <dbReference type="ChEBI" id="CHEBI:57305"/>
        <dbReference type="ChEBI" id="CHEBI:59002"/>
    </reaction>
    <physiologicalReaction direction="left-to-right" evidence="30">
        <dbReference type="Rhea" id="RHEA:64109"/>
    </physiologicalReaction>
</comment>
<evidence type="ECO:0000256" key="7">
    <source>
        <dbReference type="ARBA" id="ARBA00023098"/>
    </source>
</evidence>
<gene>
    <name evidence="41" type="primary">Vdhap</name>
    <name evidence="41" type="ORF">SPITYR_R12178</name>
</gene>
<evidence type="ECO:0000256" key="37">
    <source>
        <dbReference type="ARBA" id="ARBA00077216"/>
    </source>
</evidence>
<evidence type="ECO:0000256" key="3">
    <source>
        <dbReference type="ARBA" id="ARBA00012112"/>
    </source>
</evidence>
<keyword evidence="4" id="KW-0597">Phosphoprotein</keyword>
<comment type="caution">
    <text evidence="41">The sequence shown here is derived from an EMBL/GenBank/DDBJ whole genome shotgun (WGS) entry which is preliminary data.</text>
</comment>
<evidence type="ECO:0000313" key="42">
    <source>
        <dbReference type="Proteomes" id="UP000519115"/>
    </source>
</evidence>
<evidence type="ECO:0000256" key="26">
    <source>
        <dbReference type="ARBA" id="ARBA00052458"/>
    </source>
</evidence>
<comment type="catalytic activity">
    <reaction evidence="18">
        <text>(11Z)-eicosenamide + H2O = (11Z)-eicosenoate + NH4(+)</text>
        <dbReference type="Rhea" id="RHEA:63120"/>
        <dbReference type="ChEBI" id="CHEBI:15377"/>
        <dbReference type="ChEBI" id="CHEBI:28938"/>
        <dbReference type="ChEBI" id="CHEBI:32426"/>
        <dbReference type="ChEBI" id="CHEBI:146167"/>
    </reaction>
    <physiologicalReaction direction="left-to-right" evidence="18">
        <dbReference type="Rhea" id="RHEA:63121"/>
    </physiologicalReaction>
</comment>
<comment type="catalytic activity">
    <reaction evidence="23">
        <text>N-(9Z-octadecenoyl)-taurine + H2O = taurine + (9Z)-octadecenoate</text>
        <dbReference type="Rhea" id="RHEA:63148"/>
        <dbReference type="ChEBI" id="CHEBI:15377"/>
        <dbReference type="ChEBI" id="CHEBI:30823"/>
        <dbReference type="ChEBI" id="CHEBI:146191"/>
        <dbReference type="ChEBI" id="CHEBI:507393"/>
    </reaction>
    <physiologicalReaction direction="left-to-right" evidence="23">
        <dbReference type="Rhea" id="RHEA:63149"/>
    </physiologicalReaction>
</comment>
<keyword evidence="5" id="KW-0378">Hydrolase</keyword>
<evidence type="ECO:0000256" key="5">
    <source>
        <dbReference type="ARBA" id="ARBA00022801"/>
    </source>
</evidence>
<feature type="non-terminal residue" evidence="41">
    <location>
        <position position="583"/>
    </location>
</feature>
<evidence type="ECO:0000256" key="34">
    <source>
        <dbReference type="ARBA" id="ARBA00073178"/>
    </source>
</evidence>
<accession>A0A7L0BVF6</accession>
<comment type="catalytic activity">
    <reaction evidence="33">
        <text>(15Z)-tetracosenamide + H2O = (15Z)-tetracosenoate + NH4(+)</text>
        <dbReference type="Rhea" id="RHEA:63028"/>
        <dbReference type="ChEBI" id="CHEBI:15377"/>
        <dbReference type="ChEBI" id="CHEBI:28938"/>
        <dbReference type="ChEBI" id="CHEBI:32392"/>
        <dbReference type="ChEBI" id="CHEBI:146166"/>
    </reaction>
    <physiologicalReaction direction="left-to-right" evidence="33">
        <dbReference type="Rhea" id="RHEA:63029"/>
    </physiologicalReaction>
</comment>
<dbReference type="FunFam" id="3.90.1300.10:FF:000001">
    <property type="entry name" value="Fatty-acid amide hydrolase 1"/>
    <property type="match status" value="1"/>
</dbReference>
<evidence type="ECO:0000256" key="25">
    <source>
        <dbReference type="ARBA" id="ARBA00052426"/>
    </source>
</evidence>
<dbReference type="PANTHER" id="PTHR45847">
    <property type="entry name" value="FATTY ACID AMIDE HYDROLASE"/>
    <property type="match status" value="1"/>
</dbReference>
<evidence type="ECO:0000256" key="1">
    <source>
        <dbReference type="ARBA" id="ARBA00000208"/>
    </source>
</evidence>
<dbReference type="PIRSF" id="PIRSF001221">
    <property type="entry name" value="Amidase_fungi"/>
    <property type="match status" value="1"/>
</dbReference>
<evidence type="ECO:0000256" key="18">
    <source>
        <dbReference type="ARBA" id="ARBA00051311"/>
    </source>
</evidence>
<sequence length="583" mass="64541">PSAALALLGSSAAAVVVWKWLGKRQIQKKMEEVRRTRDEGVKKMAKAVQQFREQVPSVQTDAILSLSLLELTERLREGSLSPRTVLYTYLEKALEVTQQTNCLRHFIPECEEQLQEIQRQKEKGLLYGIPVSIKDHISHKGHLSTCGLVQCLDTPVQEDSVLVKVLKSQGAIPFAMTNVPQSLFNYDCSNPIFGQTLNPLNHQKSPGGSSGGEGALIAAGGSILGIGSDVGGSIRLPSSFCGLCGLKPTAERLRWVLGGGPVFWCTPLLNMDVCSCPTPVPWVLGPMARDVDSLALCMKALLCQEMFQLDPTVPPMPFDEEVYSSSARLRVGYYDTDGYFPLPPCTRRALRETREALQAAGHQLVPFSPPRIHYVMTELFLKTFFADGGRAWLDLFTGGIVDPSLKSQVNSCKIPRLGKKLLALILKPLQFLLLLKVKNVAMISTCRSVKEMWNHHHQIEAYRTEFIARWRELRLDVVLCPVLGPAFTTGYAGKLLTAISSTMLYNVLNFPAGVVPVSTVTEADEEELKLYQGYCDDPWDRTLKQAVAGAVGLPVAVQCVALPWREELCLRFMKEVETLGREK</sequence>
<dbReference type="SUPFAM" id="SSF75304">
    <property type="entry name" value="Amidase signature (AS) enzymes"/>
    <property type="match status" value="1"/>
</dbReference>
<comment type="catalytic activity">
    <reaction evidence="21">
        <text>N-tetracosanoyl-taurine + H2O = tetracosanoate + taurine</text>
        <dbReference type="Rhea" id="RHEA:63140"/>
        <dbReference type="ChEBI" id="CHEBI:15377"/>
        <dbReference type="ChEBI" id="CHEBI:31014"/>
        <dbReference type="ChEBI" id="CHEBI:132049"/>
        <dbReference type="ChEBI" id="CHEBI:507393"/>
    </reaction>
    <physiologicalReaction direction="left-to-right" evidence="21">
        <dbReference type="Rhea" id="RHEA:63141"/>
    </physiologicalReaction>
</comment>
<comment type="catalytic activity">
    <reaction evidence="10">
        <text>N-(9Z-octadecenoyl) ethanolamine + H2O = ethanolamine + (9Z)-octadecenoate</text>
        <dbReference type="Rhea" id="RHEA:45060"/>
        <dbReference type="ChEBI" id="CHEBI:15377"/>
        <dbReference type="ChEBI" id="CHEBI:30823"/>
        <dbReference type="ChEBI" id="CHEBI:57603"/>
        <dbReference type="ChEBI" id="CHEBI:71466"/>
    </reaction>
    <physiologicalReaction direction="left-to-right" evidence="10">
        <dbReference type="Rhea" id="RHEA:45061"/>
    </physiologicalReaction>
</comment>
<evidence type="ECO:0000256" key="19">
    <source>
        <dbReference type="ARBA" id="ARBA00051346"/>
    </source>
</evidence>